<dbReference type="Gene3D" id="2.160.20.10">
    <property type="entry name" value="Single-stranded right-handed beta-helix, Pectin lyase-like"/>
    <property type="match status" value="2"/>
</dbReference>
<dbReference type="InterPro" id="IPR013783">
    <property type="entry name" value="Ig-like_fold"/>
</dbReference>
<name>A0A078AJC8_STYLE</name>
<dbReference type="Pfam" id="PF24606">
    <property type="entry name" value="CEMIP_beta-hel"/>
    <property type="match status" value="1"/>
</dbReference>
<keyword evidence="7" id="KW-0677">Repeat</keyword>
<evidence type="ECO:0000256" key="3">
    <source>
        <dbReference type="ARBA" id="ARBA00004316"/>
    </source>
</evidence>
<feature type="domain" description="PA14" evidence="15">
    <location>
        <begin position="290"/>
        <end position="456"/>
    </location>
</feature>
<sequence length="3631" mass="403855">MFQGQGMSMTAENFQVLFTKQDLNFEGAGQPVSKDNSFNSNTRNGKLQYTTPSIMTLFETTYDKLDSVEQISFDLSLIDSNPTTARVNQLLCNQNHGQKCRITMSRSYTPILYFMQPRVVYHGSETSFYVDPKSSQNFRLEHDLPFVEGRIDGRTLDFEEFVSEDTVFTAWTKNSIRAKVFDIPPNRSSQVNLKWRVGNSLHKDTQMVQCDVENKNCYKVKVVPVISKLSSNAGYNTGGQILQIDGYGFQSDNISIIIDGIECKVLSHSLKKLTCKTGAQPKSSTDQFFVGSNGLKRSFYNITDQSIGQSWSRLVSENLQEISIALSFETQRNQMDGYSGNIFKGYFKPPTSGRYRFYMACDDACFLFMNVNGTNTKDPAGAIQLMNSGYTSYRNYLNPDDTKRVTEWLNLSADSYYYIEGRHLQYTGGDEMVVSVEIDLNFPGHQNAMKEIQRLRVDPENIREQHKIVIKNPDSGDFNMGFQIPGESTLYIAKINSRATADQVRISLNSYWSSYFGCTISVALVMQDASGNKVQNMQNSVVNTYTISINKAQNKNTLTSQPAIQLLSSKSIILFLRVTQKSTQQLAGSFIIKCALQDGSLNTTADIQALYSPSQIKTAIEKACPNYKDKIDIWDGTAYSYYVDGRDIMIRFTDINSDIPQFIIDNSTTNAIIGANVSFSYQTTKQYGESLFYEPVPFEFIYTQEDKPQVLVTVDGLPAVCSSLDCDYSYISSDSQISQFYLQGLRLTIEGTNLPDTSKIQSVQFSNVNCAIQSASGTQVVCNLPSKVAGSWEPFLTDDKGLIRVYEATGNVFLDDNSIFVPLIVSGISPSSGINPNGGSKLKIIGENFPTSINDGSSISISFADSQQCEIFSSTATLIKCILPKFAQTGTQSVIVIVNGQKDNSFSIEISQNPASLISLTPEYVSPVLKQLILIQVDPSFNGVLDMNELTVTLVNVDASNAFSKQINVVGVNNTAKTITVKYGGIYSGIYNVNVFTDAYGMLDNSAVQLKALGEVQSISPPSGSIYGGTLITITGRVFSTDPTDNPVRIGSTDCLVESSSSSQIVCRTQPRNPSQISDTLIAFLKTSEEAVCSTGNDCNFTWLLDSELPELTNFEQNSVSFNADIKEYQVTLIGTNFPTTVSDVIFQIDGFAQTIISASETKIVVAITNILSQNSKNIQFYLPSGTPKGADLLTSIGINLEPIIISISPSHGSSGGSLVTAIVKGLGILSTDVTLTSNNRDICESVSIAEYGVLGCQTKLISISAQDLQVKVNNLTYSCTIPSQCVYETSESMPSISSISLVTGSTQMVILGTNFLTIGYLATVKFQGLEADLVTIDSDSQVSATWNHGVPLSANPVAPILVFSSLISSSIKHTASGTATISNTFSQTSINQNVDCSFAGGCLLQINQPGLASTLTQNQNSVRICDKICQLDAVESSSTIMKCKVSKLSTTYSVTKFKIEEESYITGSLFVSNTTGITALLDDDNQTPYIDSVSSNCYFGISFAEGHVGQISEVKYFMPVFVKANFVGNLKFQGSEDGLTYTDIFIVGQEIHEGWNYYSYKDNNLKYRYYKFQGYRIGSCRVGELKFRGIETIDNNDDSYNCPVTVNLQGQSPIQLTGSVTYKAALTPKLLSITPRYGKVQGCETITLNGESFSSLISDYSIKIDNIQCTVQTATPTQVTCITGKRPGLFPTPTLEFNIKGQGNIASQGKVFRYVNYWSLFDTWGGEFLPIEGESVYVPAGLHLLVDIDSTPILNAVVVEGSLIFPPSADPEYHRTFDAHYVMLEGGYMEVGTEEFPYNSRLTITMHSNKESPELPIYGNKCIAVRNSILELHGVPRFPAWTSLASTAEIGATQVTLIQAIDWKAGEEIVIAPTGYDSREAEVRRIVSIDRRNLNKPIITLDWPLQYKHYSNIEYYEDNFIEMRAEVGLLTRNVVYRGDPETSSKNQFGAHIMLHSHGDESVIGRIEYIELKDVGQAFQLGRYPIHFHLIGTVHNSYIRGNSIHHTYNRAVTIHGTHYLRVINNVAYHTMGHTFFIEDAVETKNLIQGNLAIQTMASMSLLITDQTPASFWITHPDNIFKDNHAAGSDRYGFWFDTQPNPTGPSYSSDICPQYAQLGEFSNNVAHSNGKYGLRIFHKLISRQNPCLPLIYNETNVEDPYHQNPLVTSYFINLTSWKNVRNGAIAEQVGDVRFVNFKVADNLVGGIEFSLTGDVADGYAQIIDALVIGHSQNAEQITMDSTFHGIITPRSENFTVNGAKFYNFDQPGHACFGSCSHCFFPASTDSGARTVTFQRIYFHSTATTKIKYQYPFRDIFFDLDGSLTGKGPHTWATPFWQHNVQPECEVDLAVYDGIICDSTVQIRRLVHYNYAPKIFDNMEMKVLKFDDNLYTDKYDFITTRNYLTDYSIVPFRPKINPVNHWAMPYVTGHKYKIHWRFGLDFTQMQIDLSNRWTTSDKDIYFMYNFTDVRAKVEFISGESIQNNATLLNKVQNMLQTGDNVVYNDSETREIHTIFNGRNLTKKSLVMKGYRCIGSCLSPISDQNNVESIFRRWSDPSSWPNGKVPTDGENVVIEAGWNMLYDVQNSAGPILKMLQINGRLTFDNEDEKGKNLYLYAKYIFVRAGALIIGNETKQFQGVANIVLYGEKANEQIVYDQAIEAGNKILVNTGNISIYGLARNKLTRLRESVYQGDKKLLVDVGLEWKSGERIALAATTLRYLDSDYAIIENYDNSTGILTIKTGLTSYHYGAKDSTGPTHNGIDMRGEVHLLSRNVKIQGNNSEAWGCQILTSDFVEMNGAIRSGHTYMNNVEIYNCSQYDTFKAEIANSAIYTGWGYGAQFEDAANVKLTNNSFYFFVKKGINIQSSSVNLSIKQQSIQNITLDGNHVMHVSERTFIKMDRVFEPTGGILVCTELGDTCLDISLVNNVVSGAPFTGYAMYGYACGEKDSNVFRDNIAHSIKDTGAIIFANKSDPRQFTCMQASRFAAYKCGLDGAIAFNHQAYKKIIFSQMTFIDNGYGGTPMVAIEGDDLEAEMRDSFFYGESDARDCMIENECHTQNSYACIHKSALQLAYFAIEGKEPLPKSECLIPISKIKRDASYGGKTTYTNLQFFNFKSNKTYCGMQQVLFRLNQNATDYTPRARFISPRFENIHQDAMAHLYTPPDMWTTLDGCGDYPCTGPSNALLLFEGATFSGTIKPKDTYKTFQIIPNNKATVQGYSNCVNYPAWNANHCTSDNLGVLLFESTDDDRYKRMISPIYIVCNQTNSKNTLNTFSDHLWDGFYTSQLRLARWPTIIETGQANGTYKTYDIRYSGTLPSNQRFSLFADDSAVILRIDYTKTGSYIVTDFNGNTIDSNKWNDNIKQQDLLKSQRCGENRYLGVFNILEFFMPAGCKIMIKSIGFIKTLIRLDWNMDAFYSDGGTTKFIDRVAGALGIHASTIKIVAVYQGSVVIDFYIIPDNAAITASSIQKSIKNTLMSKPNAFGAPVLSVSADGTAIITDGKIVLDTNKNSGTDNSNGTASNDQSGPKSVNVDTKDSEKFVSVSSSSNNQDQVKLIVILVVIIVVILIGGIISYFIYQKYQKKHSDQNFMIVNEGTHSQIYTQRDASDLGEHEVYQQQYHPKSVNIYTTHTQKDWE</sequence>
<dbReference type="InterPro" id="IPR012334">
    <property type="entry name" value="Pectin_lyas_fold"/>
</dbReference>
<evidence type="ECO:0000256" key="10">
    <source>
        <dbReference type="ARBA" id="ARBA00023180"/>
    </source>
</evidence>
<dbReference type="Pfam" id="PF01833">
    <property type="entry name" value="TIG"/>
    <property type="match status" value="5"/>
</dbReference>
<comment type="subcellular location">
    <subcellularLocation>
        <location evidence="2">Cell membrane</location>
    </subcellularLocation>
    <subcellularLocation>
        <location evidence="3">Cell projection</location>
    </subcellularLocation>
    <subcellularLocation>
        <location evidence="1">Membrane</location>
        <topology evidence="1">Single-pass membrane protein</topology>
    </subcellularLocation>
</comment>
<keyword evidence="9 13" id="KW-0472">Membrane</keyword>
<dbReference type="SUPFAM" id="SSF81296">
    <property type="entry name" value="E set domains"/>
    <property type="match status" value="5"/>
</dbReference>
<evidence type="ECO:0000256" key="7">
    <source>
        <dbReference type="ARBA" id="ARBA00022737"/>
    </source>
</evidence>
<protein>
    <submittedName>
        <fullName evidence="16">Ipt tig domain containing protein</fullName>
    </submittedName>
</protein>
<keyword evidence="11" id="KW-0966">Cell projection</keyword>
<dbReference type="InterPro" id="IPR052387">
    <property type="entry name" value="Fibrocystin"/>
</dbReference>
<dbReference type="InterPro" id="IPR011050">
    <property type="entry name" value="Pectin_lyase_fold/virulence"/>
</dbReference>
<evidence type="ECO:0000313" key="17">
    <source>
        <dbReference type="Proteomes" id="UP000039865"/>
    </source>
</evidence>
<evidence type="ECO:0000256" key="13">
    <source>
        <dbReference type="SAM" id="Phobius"/>
    </source>
</evidence>
<dbReference type="EMBL" id="CCKQ01009393">
    <property type="protein sequence ID" value="CDW80878.1"/>
    <property type="molecule type" value="Genomic_DNA"/>
</dbReference>
<organism evidence="16 17">
    <name type="scientific">Stylonychia lemnae</name>
    <name type="common">Ciliate</name>
    <dbReference type="NCBI Taxonomy" id="5949"/>
    <lineage>
        <taxon>Eukaryota</taxon>
        <taxon>Sar</taxon>
        <taxon>Alveolata</taxon>
        <taxon>Ciliophora</taxon>
        <taxon>Intramacronucleata</taxon>
        <taxon>Spirotrichea</taxon>
        <taxon>Stichotrichia</taxon>
        <taxon>Sporadotrichida</taxon>
        <taxon>Oxytrichidae</taxon>
        <taxon>Stylonychinae</taxon>
        <taxon>Stylonychia</taxon>
    </lineage>
</organism>
<keyword evidence="6" id="KW-0732">Signal</keyword>
<accession>A0A078AJC8</accession>
<dbReference type="PANTHER" id="PTHR46769:SF2">
    <property type="entry name" value="FIBROCYSTIN-L ISOFORM 2 PRECURSOR-RELATED"/>
    <property type="match status" value="1"/>
</dbReference>
<dbReference type="SUPFAM" id="SSF51126">
    <property type="entry name" value="Pectin lyase-like"/>
    <property type="match status" value="2"/>
</dbReference>
<dbReference type="PROSITE" id="PS51820">
    <property type="entry name" value="PA14"/>
    <property type="match status" value="1"/>
</dbReference>
<dbReference type="OrthoDB" id="446578at2759"/>
<gene>
    <name evidence="16" type="primary">Contig6791.g7267</name>
    <name evidence="16" type="ORF">STYLEM_9884</name>
</gene>
<evidence type="ECO:0000256" key="9">
    <source>
        <dbReference type="ARBA" id="ARBA00023136"/>
    </source>
</evidence>
<feature type="transmembrane region" description="Helical" evidence="13">
    <location>
        <begin position="3550"/>
        <end position="3572"/>
    </location>
</feature>
<evidence type="ECO:0000313" key="16">
    <source>
        <dbReference type="EMBL" id="CDW80878.1"/>
    </source>
</evidence>
<keyword evidence="4" id="KW-1003">Cell membrane</keyword>
<proteinExistence type="predicted"/>
<dbReference type="InterPro" id="IPR055401">
    <property type="entry name" value="CEMIP_beta-hel_dom"/>
</dbReference>
<dbReference type="Gene3D" id="2.60.120.260">
    <property type="entry name" value="Galactose-binding domain-like"/>
    <property type="match status" value="1"/>
</dbReference>
<keyword evidence="17" id="KW-1185">Reference proteome</keyword>
<feature type="domain" description="G8" evidence="14">
    <location>
        <begin position="2555"/>
        <end position="2684"/>
    </location>
</feature>
<reference evidence="16 17" key="1">
    <citation type="submission" date="2014-06" db="EMBL/GenBank/DDBJ databases">
        <authorList>
            <person name="Swart Estienne"/>
        </authorList>
    </citation>
    <scope>NUCLEOTIDE SEQUENCE [LARGE SCALE GENOMIC DNA]</scope>
    <source>
        <strain evidence="16 17">130c</strain>
    </source>
</reference>
<dbReference type="Pfam" id="PF10162">
    <property type="entry name" value="G8"/>
    <property type="match status" value="2"/>
</dbReference>
<evidence type="ECO:0000259" key="15">
    <source>
        <dbReference type="PROSITE" id="PS51820"/>
    </source>
</evidence>
<dbReference type="InterPro" id="IPR019316">
    <property type="entry name" value="G8_domain"/>
</dbReference>
<feature type="domain" description="G8" evidence="14">
    <location>
        <begin position="1723"/>
        <end position="1847"/>
    </location>
</feature>
<evidence type="ECO:0000256" key="8">
    <source>
        <dbReference type="ARBA" id="ARBA00022989"/>
    </source>
</evidence>
<dbReference type="InterPro" id="IPR037524">
    <property type="entry name" value="PA14/GLEYA"/>
</dbReference>
<dbReference type="OMA" id="MIENECH"/>
<evidence type="ECO:0000256" key="11">
    <source>
        <dbReference type="ARBA" id="ARBA00023273"/>
    </source>
</evidence>
<dbReference type="Gene3D" id="2.60.40.10">
    <property type="entry name" value="Immunoglobulins"/>
    <property type="match status" value="5"/>
</dbReference>
<evidence type="ECO:0000256" key="6">
    <source>
        <dbReference type="ARBA" id="ARBA00022729"/>
    </source>
</evidence>
<dbReference type="PANTHER" id="PTHR46769">
    <property type="entry name" value="POLYCYSTIC KIDNEY AND HEPATIC DISEASE 1 (AUTOSOMAL RECESSIVE)-LIKE 1"/>
    <property type="match status" value="1"/>
</dbReference>
<dbReference type="CDD" id="cd00102">
    <property type="entry name" value="IPT"/>
    <property type="match status" value="1"/>
</dbReference>
<dbReference type="Proteomes" id="UP000039865">
    <property type="component" value="Unassembled WGS sequence"/>
</dbReference>
<dbReference type="InterPro" id="IPR014756">
    <property type="entry name" value="Ig_E-set"/>
</dbReference>
<evidence type="ECO:0000256" key="12">
    <source>
        <dbReference type="SAM" id="MobiDB-lite"/>
    </source>
</evidence>
<dbReference type="PROSITE" id="PS51484">
    <property type="entry name" value="G8"/>
    <property type="match status" value="2"/>
</dbReference>
<dbReference type="SMART" id="SM00429">
    <property type="entry name" value="IPT"/>
    <property type="match status" value="4"/>
</dbReference>
<dbReference type="SMART" id="SM01225">
    <property type="entry name" value="G8"/>
    <property type="match status" value="2"/>
</dbReference>
<keyword evidence="8 13" id="KW-1133">Transmembrane helix</keyword>
<feature type="region of interest" description="Disordered" evidence="12">
    <location>
        <begin position="3504"/>
        <end position="3527"/>
    </location>
</feature>
<evidence type="ECO:0000256" key="1">
    <source>
        <dbReference type="ARBA" id="ARBA00004167"/>
    </source>
</evidence>
<evidence type="ECO:0000256" key="5">
    <source>
        <dbReference type="ARBA" id="ARBA00022692"/>
    </source>
</evidence>
<evidence type="ECO:0000256" key="4">
    <source>
        <dbReference type="ARBA" id="ARBA00022475"/>
    </source>
</evidence>
<evidence type="ECO:0000256" key="2">
    <source>
        <dbReference type="ARBA" id="ARBA00004236"/>
    </source>
</evidence>
<dbReference type="GO" id="GO:0005886">
    <property type="term" value="C:plasma membrane"/>
    <property type="evidence" value="ECO:0007669"/>
    <property type="project" value="UniProtKB-SubCell"/>
</dbReference>
<evidence type="ECO:0000259" key="14">
    <source>
        <dbReference type="PROSITE" id="PS51484"/>
    </source>
</evidence>
<dbReference type="GO" id="GO:0042995">
    <property type="term" value="C:cell projection"/>
    <property type="evidence" value="ECO:0007669"/>
    <property type="project" value="UniProtKB-SubCell"/>
</dbReference>
<dbReference type="InterPro" id="IPR002909">
    <property type="entry name" value="IPT_dom"/>
</dbReference>
<dbReference type="Gene3D" id="2.60.120.1560">
    <property type="match status" value="1"/>
</dbReference>
<dbReference type="InterPro" id="IPR006626">
    <property type="entry name" value="PbH1"/>
</dbReference>
<keyword evidence="10" id="KW-0325">Glycoprotein</keyword>
<keyword evidence="5 13" id="KW-0812">Transmembrane</keyword>
<dbReference type="SMART" id="SM00710">
    <property type="entry name" value="PbH1"/>
    <property type="match status" value="8"/>
</dbReference>
<dbReference type="InParanoid" id="A0A078AJC8"/>
<dbReference type="CDD" id="cd00603">
    <property type="entry name" value="IPT_PCSR"/>
    <property type="match status" value="4"/>
</dbReference>